<dbReference type="RefSeq" id="WP_186936048.1">
    <property type="nucleotide sequence ID" value="NZ_JACOPS010000005.1"/>
</dbReference>
<dbReference type="EMBL" id="JACOPS010000005">
    <property type="protein sequence ID" value="MBC5728905.1"/>
    <property type="molecule type" value="Genomic_DNA"/>
</dbReference>
<reference evidence="1 2" key="1">
    <citation type="submission" date="2020-08" db="EMBL/GenBank/DDBJ databases">
        <title>Genome public.</title>
        <authorList>
            <person name="Liu C."/>
            <person name="Sun Q."/>
        </authorList>
    </citation>
    <scope>NUCLEOTIDE SEQUENCE [LARGE SCALE GENOMIC DNA]</scope>
    <source>
        <strain evidence="1 2">NSJ-71</strain>
    </source>
</reference>
<organism evidence="1 2">
    <name type="scientific">Ruminococcus intestinalis</name>
    <dbReference type="NCBI Taxonomy" id="2763066"/>
    <lineage>
        <taxon>Bacteria</taxon>
        <taxon>Bacillati</taxon>
        <taxon>Bacillota</taxon>
        <taxon>Clostridia</taxon>
        <taxon>Eubacteriales</taxon>
        <taxon>Oscillospiraceae</taxon>
        <taxon>Ruminococcus</taxon>
    </lineage>
</organism>
<accession>A0ABR7HMZ3</accession>
<protein>
    <recommendedName>
        <fullName evidence="3">UspA domain-containing protein</fullName>
    </recommendedName>
</protein>
<evidence type="ECO:0000313" key="2">
    <source>
        <dbReference type="Proteomes" id="UP000636755"/>
    </source>
</evidence>
<gene>
    <name evidence="1" type="ORF">H8R91_10330</name>
</gene>
<comment type="caution">
    <text evidence="1">The sequence shown here is derived from an EMBL/GenBank/DDBJ whole genome shotgun (WGS) entry which is preliminary data.</text>
</comment>
<dbReference type="Proteomes" id="UP000636755">
    <property type="component" value="Unassembled WGS sequence"/>
</dbReference>
<name>A0ABR7HMZ3_9FIRM</name>
<evidence type="ECO:0008006" key="3">
    <source>
        <dbReference type="Google" id="ProtNLM"/>
    </source>
</evidence>
<evidence type="ECO:0000313" key="1">
    <source>
        <dbReference type="EMBL" id="MBC5728905.1"/>
    </source>
</evidence>
<proteinExistence type="predicted"/>
<keyword evidence="2" id="KW-1185">Reference proteome</keyword>
<sequence>MNTEKRAVVLACVTLQFDCDRIIKIAKQIADDTDCDLRVLSVLEPTHDYTEAAWQIEYLNMVSKQFGADMTVLFDKNADRAAAEFAKKNNVVRIVTGLHDGGKESFLVGFNIILPEMPLTMVAKDNMVYSMDVCKVCS</sequence>